<dbReference type="GO" id="GO:0005524">
    <property type="term" value="F:ATP binding"/>
    <property type="evidence" value="ECO:0007669"/>
    <property type="project" value="UniProtKB-KW"/>
</dbReference>
<evidence type="ECO:0000256" key="15">
    <source>
        <dbReference type="ARBA" id="ARBA00023134"/>
    </source>
</evidence>
<comment type="pathway">
    <text evidence="5">Cofactor biosynthesis; adenosylcobalamin biosynthesis; adenosylcobalamin from cob(II)yrinate a,c-diamide: step 6/7.</text>
</comment>
<feature type="binding site" evidence="19">
    <location>
        <position position="64"/>
    </location>
    <ligand>
        <name>GTP</name>
        <dbReference type="ChEBI" id="CHEBI:37565"/>
    </ligand>
</feature>
<evidence type="ECO:0000256" key="7">
    <source>
        <dbReference type="ARBA" id="ARBA00007490"/>
    </source>
</evidence>
<dbReference type="PANTHER" id="PTHR34848">
    <property type="match status" value="1"/>
</dbReference>
<dbReference type="GO" id="GO:0009236">
    <property type="term" value="P:cobalamin biosynthetic process"/>
    <property type="evidence" value="ECO:0007669"/>
    <property type="project" value="UniProtKB-UniPathway"/>
</dbReference>
<protein>
    <recommendedName>
        <fullName evidence="16">Adenosylcobinamide kinase</fullName>
        <ecNumber evidence="8">2.7.1.156</ecNumber>
        <ecNumber evidence="9">2.7.7.62</ecNumber>
    </recommendedName>
    <alternativeName>
        <fullName evidence="17">Adenosylcobinamide-phosphate guanylyltransferase</fullName>
    </alternativeName>
</protein>
<keyword evidence="10" id="KW-0169">Cobalamin biosynthesis</keyword>
<feature type="binding site" evidence="19">
    <location>
        <position position="86"/>
    </location>
    <ligand>
        <name>GTP</name>
        <dbReference type="ChEBI" id="CHEBI:37565"/>
    </ligand>
</feature>
<accession>A0A7G9W5A8</accession>
<dbReference type="RefSeq" id="WP_213167533.1">
    <property type="nucleotide sequence ID" value="NZ_CP058559.1"/>
</dbReference>
<dbReference type="CDD" id="cd00544">
    <property type="entry name" value="CobU"/>
    <property type="match status" value="1"/>
</dbReference>
<dbReference type="NCBIfam" id="NF004469">
    <property type="entry name" value="PRK05800.1"/>
    <property type="match status" value="1"/>
</dbReference>
<dbReference type="KEGG" id="acae:HYG86_03350"/>
<dbReference type="PANTHER" id="PTHR34848:SF1">
    <property type="entry name" value="BIFUNCTIONAL ADENOSYLCOBALAMIN BIOSYNTHESIS PROTEIN COBU"/>
    <property type="match status" value="1"/>
</dbReference>
<keyword evidence="13 20" id="KW-0418">Kinase</keyword>
<evidence type="ECO:0000256" key="13">
    <source>
        <dbReference type="ARBA" id="ARBA00022777"/>
    </source>
</evidence>
<dbReference type="GO" id="GO:0008820">
    <property type="term" value="F:cobinamide phosphate guanylyltransferase activity"/>
    <property type="evidence" value="ECO:0007669"/>
    <property type="project" value="UniProtKB-EC"/>
</dbReference>
<reference evidence="20 21" key="1">
    <citation type="submission" date="2020-07" db="EMBL/GenBank/DDBJ databases">
        <title>Alkalicella. sp. LB2 genome.</title>
        <authorList>
            <person name="Postec A."/>
            <person name="Quemeneur M."/>
        </authorList>
    </citation>
    <scope>NUCLEOTIDE SEQUENCE [LARGE SCALE GENOMIC DNA]</scope>
    <source>
        <strain evidence="20 21">LB2</strain>
    </source>
</reference>
<keyword evidence="15 19" id="KW-0342">GTP-binding</keyword>
<evidence type="ECO:0000256" key="18">
    <source>
        <dbReference type="PIRSR" id="PIRSR006135-1"/>
    </source>
</evidence>
<dbReference type="SUPFAM" id="SSF52540">
    <property type="entry name" value="P-loop containing nucleoside triphosphate hydrolases"/>
    <property type="match status" value="1"/>
</dbReference>
<comment type="catalytic activity">
    <reaction evidence="2">
        <text>adenosylcob(III)inamide phosphate + GTP + H(+) = adenosylcob(III)inamide-GDP + diphosphate</text>
        <dbReference type="Rhea" id="RHEA:22712"/>
        <dbReference type="ChEBI" id="CHEBI:15378"/>
        <dbReference type="ChEBI" id="CHEBI:33019"/>
        <dbReference type="ChEBI" id="CHEBI:37565"/>
        <dbReference type="ChEBI" id="CHEBI:58502"/>
        <dbReference type="ChEBI" id="CHEBI:60487"/>
        <dbReference type="EC" id="2.7.7.62"/>
    </reaction>
</comment>
<dbReference type="EMBL" id="CP058559">
    <property type="protein sequence ID" value="QNO13870.1"/>
    <property type="molecule type" value="Genomic_DNA"/>
</dbReference>
<organism evidence="20 21">
    <name type="scientific">Alkalicella caledoniensis</name>
    <dbReference type="NCBI Taxonomy" id="2731377"/>
    <lineage>
        <taxon>Bacteria</taxon>
        <taxon>Bacillati</taxon>
        <taxon>Bacillota</taxon>
        <taxon>Clostridia</taxon>
        <taxon>Eubacteriales</taxon>
        <taxon>Proteinivoracaceae</taxon>
        <taxon>Alkalicella</taxon>
    </lineage>
</organism>
<feature type="binding site" evidence="19">
    <location>
        <begin position="36"/>
        <end position="38"/>
    </location>
    <ligand>
        <name>GTP</name>
        <dbReference type="ChEBI" id="CHEBI:37565"/>
    </ligand>
</feature>
<comment type="function">
    <text evidence="4">Catalyzes ATP-dependent phosphorylation of adenosylcobinamide and addition of GMP to adenosylcobinamide phosphate.</text>
</comment>
<evidence type="ECO:0000256" key="8">
    <source>
        <dbReference type="ARBA" id="ARBA00012016"/>
    </source>
</evidence>
<keyword evidence="20" id="KW-0548">Nucleotidyltransferase</keyword>
<evidence type="ECO:0000256" key="11">
    <source>
        <dbReference type="ARBA" id="ARBA00022679"/>
    </source>
</evidence>
<evidence type="ECO:0000256" key="12">
    <source>
        <dbReference type="ARBA" id="ARBA00022741"/>
    </source>
</evidence>
<dbReference type="Proteomes" id="UP000516160">
    <property type="component" value="Chromosome"/>
</dbReference>
<evidence type="ECO:0000256" key="16">
    <source>
        <dbReference type="ARBA" id="ARBA00029570"/>
    </source>
</evidence>
<evidence type="ECO:0000256" key="2">
    <source>
        <dbReference type="ARBA" id="ARBA00000711"/>
    </source>
</evidence>
<keyword evidence="11 20" id="KW-0808">Transferase</keyword>
<feature type="binding site" evidence="19">
    <location>
        <begin position="9"/>
        <end position="16"/>
    </location>
    <ligand>
        <name>GTP</name>
        <dbReference type="ChEBI" id="CHEBI:37565"/>
    </ligand>
</feature>
<evidence type="ECO:0000256" key="1">
    <source>
        <dbReference type="ARBA" id="ARBA00000312"/>
    </source>
</evidence>
<evidence type="ECO:0000256" key="4">
    <source>
        <dbReference type="ARBA" id="ARBA00003889"/>
    </source>
</evidence>
<dbReference type="UniPathway" id="UPA00148">
    <property type="reaction ID" value="UER00236"/>
</dbReference>
<evidence type="ECO:0000256" key="17">
    <source>
        <dbReference type="ARBA" id="ARBA00030571"/>
    </source>
</evidence>
<comment type="similarity">
    <text evidence="7">Belongs to the CobU/CobP family.</text>
</comment>
<sequence length="188" mass="20891">MGKITVVTGGARSGKSSYAEQIAKGIGLDEKVLYIATAIAFDEEMQDRVNKHKEARPKHWDTYEGFENLHDIILEKGDKYNTILLDCITVMITNIMFNNGKFDEDNITQEVLDEIESSITDQLEKLLASANEKNTHLIMVTNEVGSSVVPEAKLARVFRDLAGRANQLIAKGAHEVYLLVSGIPVKIK</sequence>
<dbReference type="GO" id="GO:0043752">
    <property type="term" value="F:adenosylcobinamide kinase activity"/>
    <property type="evidence" value="ECO:0007669"/>
    <property type="project" value="UniProtKB-EC"/>
</dbReference>
<dbReference type="GO" id="GO:0005525">
    <property type="term" value="F:GTP binding"/>
    <property type="evidence" value="ECO:0007669"/>
    <property type="project" value="UniProtKB-KW"/>
</dbReference>
<feature type="binding site" evidence="19">
    <location>
        <begin position="53"/>
        <end position="56"/>
    </location>
    <ligand>
        <name>GTP</name>
        <dbReference type="ChEBI" id="CHEBI:37565"/>
    </ligand>
</feature>
<evidence type="ECO:0000313" key="21">
    <source>
        <dbReference type="Proteomes" id="UP000516160"/>
    </source>
</evidence>
<dbReference type="EC" id="2.7.1.156" evidence="8"/>
<name>A0A7G9W5A8_ALKCA</name>
<dbReference type="InterPro" id="IPR003203">
    <property type="entry name" value="CobU/CobP"/>
</dbReference>
<keyword evidence="14" id="KW-0067">ATP-binding</keyword>
<evidence type="ECO:0000256" key="19">
    <source>
        <dbReference type="PIRSR" id="PIRSR006135-2"/>
    </source>
</evidence>
<keyword evidence="21" id="KW-1185">Reference proteome</keyword>
<proteinExistence type="inferred from homology"/>
<dbReference type="Gene3D" id="3.40.50.300">
    <property type="entry name" value="P-loop containing nucleotide triphosphate hydrolases"/>
    <property type="match status" value="1"/>
</dbReference>
<evidence type="ECO:0000256" key="9">
    <source>
        <dbReference type="ARBA" id="ARBA00012523"/>
    </source>
</evidence>
<dbReference type="AlphaFoldDB" id="A0A7G9W5A8"/>
<keyword evidence="12 19" id="KW-0547">Nucleotide-binding</keyword>
<evidence type="ECO:0000256" key="6">
    <source>
        <dbReference type="ARBA" id="ARBA00005159"/>
    </source>
</evidence>
<comment type="catalytic activity">
    <reaction evidence="1">
        <text>adenosylcob(III)inamide + ATP = adenosylcob(III)inamide phosphate + ADP + H(+)</text>
        <dbReference type="Rhea" id="RHEA:15769"/>
        <dbReference type="ChEBI" id="CHEBI:2480"/>
        <dbReference type="ChEBI" id="CHEBI:15378"/>
        <dbReference type="ChEBI" id="CHEBI:30616"/>
        <dbReference type="ChEBI" id="CHEBI:58502"/>
        <dbReference type="ChEBI" id="CHEBI:456216"/>
        <dbReference type="EC" id="2.7.1.156"/>
    </reaction>
</comment>
<comment type="catalytic activity">
    <reaction evidence="3">
        <text>adenosylcob(III)inamide + GTP = adenosylcob(III)inamide phosphate + GDP + H(+)</text>
        <dbReference type="Rhea" id="RHEA:15765"/>
        <dbReference type="ChEBI" id="CHEBI:2480"/>
        <dbReference type="ChEBI" id="CHEBI:15378"/>
        <dbReference type="ChEBI" id="CHEBI:37565"/>
        <dbReference type="ChEBI" id="CHEBI:58189"/>
        <dbReference type="ChEBI" id="CHEBI:58502"/>
        <dbReference type="EC" id="2.7.1.156"/>
    </reaction>
</comment>
<dbReference type="EC" id="2.7.7.62" evidence="9"/>
<dbReference type="PIRSF" id="PIRSF006135">
    <property type="entry name" value="CobU"/>
    <property type="match status" value="1"/>
</dbReference>
<evidence type="ECO:0000256" key="3">
    <source>
        <dbReference type="ARBA" id="ARBA00001522"/>
    </source>
</evidence>
<evidence type="ECO:0000256" key="14">
    <source>
        <dbReference type="ARBA" id="ARBA00022840"/>
    </source>
</evidence>
<evidence type="ECO:0000256" key="5">
    <source>
        <dbReference type="ARBA" id="ARBA00004692"/>
    </source>
</evidence>
<comment type="pathway">
    <text evidence="6">Cofactor biosynthesis; adenosylcobalamin biosynthesis; adenosylcobalamin from cob(II)yrinate a,c-diamide: step 5/7.</text>
</comment>
<evidence type="ECO:0000256" key="10">
    <source>
        <dbReference type="ARBA" id="ARBA00022573"/>
    </source>
</evidence>
<dbReference type="Pfam" id="PF02283">
    <property type="entry name" value="CobU"/>
    <property type="match status" value="1"/>
</dbReference>
<feature type="active site" description="GMP-histidine intermediate" evidence="18">
    <location>
        <position position="52"/>
    </location>
</feature>
<dbReference type="InterPro" id="IPR027417">
    <property type="entry name" value="P-loop_NTPase"/>
</dbReference>
<evidence type="ECO:0000313" key="20">
    <source>
        <dbReference type="EMBL" id="QNO13870.1"/>
    </source>
</evidence>
<gene>
    <name evidence="20" type="primary">cobU</name>
    <name evidence="20" type="ORF">HYG86_03350</name>
</gene>